<evidence type="ECO:0000313" key="3">
    <source>
        <dbReference type="EMBL" id="AQS58910.1"/>
    </source>
</evidence>
<gene>
    <name evidence="3" type="ORF">B0537_07320</name>
</gene>
<feature type="domain" description="CAAX prenyl protease 2/Lysostaphin resistance protein A-like" evidence="2">
    <location>
        <begin position="110"/>
        <end position="198"/>
    </location>
</feature>
<dbReference type="InterPro" id="IPR003675">
    <property type="entry name" value="Rce1/LyrA-like_dom"/>
</dbReference>
<evidence type="ECO:0000313" key="4">
    <source>
        <dbReference type="Proteomes" id="UP000189464"/>
    </source>
</evidence>
<keyword evidence="4" id="KW-1185">Reference proteome</keyword>
<organism evidence="3 4">
    <name type="scientific">Desulforamulus ferrireducens</name>
    <dbReference type="NCBI Taxonomy" id="1833852"/>
    <lineage>
        <taxon>Bacteria</taxon>
        <taxon>Bacillati</taxon>
        <taxon>Bacillota</taxon>
        <taxon>Clostridia</taxon>
        <taxon>Eubacteriales</taxon>
        <taxon>Peptococcaceae</taxon>
        <taxon>Desulforamulus</taxon>
    </lineage>
</organism>
<protein>
    <recommendedName>
        <fullName evidence="2">CAAX prenyl protease 2/Lysostaphin resistance protein A-like domain-containing protein</fullName>
    </recommendedName>
</protein>
<dbReference type="RefSeq" id="WP_077713937.1">
    <property type="nucleotide sequence ID" value="NZ_CP019698.1"/>
</dbReference>
<feature type="transmembrane region" description="Helical" evidence="1">
    <location>
        <begin position="102"/>
        <end position="120"/>
    </location>
</feature>
<dbReference type="AlphaFoldDB" id="A0A1S6IVW5"/>
<feature type="transmembrane region" description="Helical" evidence="1">
    <location>
        <begin position="61"/>
        <end position="82"/>
    </location>
</feature>
<feature type="transmembrane region" description="Helical" evidence="1">
    <location>
        <begin position="163"/>
        <end position="181"/>
    </location>
</feature>
<name>A0A1S6IVW5_9FIRM</name>
<evidence type="ECO:0000259" key="2">
    <source>
        <dbReference type="Pfam" id="PF02517"/>
    </source>
</evidence>
<dbReference type="EMBL" id="CP019698">
    <property type="protein sequence ID" value="AQS58910.1"/>
    <property type="molecule type" value="Genomic_DNA"/>
</dbReference>
<feature type="transmembrane region" description="Helical" evidence="1">
    <location>
        <begin position="188"/>
        <end position="207"/>
    </location>
</feature>
<feature type="transmembrane region" description="Helical" evidence="1">
    <location>
        <begin position="7"/>
        <end position="25"/>
    </location>
</feature>
<reference evidence="3 4" key="1">
    <citation type="journal article" date="2016" name="Int. J. Syst. Evol. Microbiol.">
        <title>Desulfotomaculum ferrireducens sp. nov., a moderately thermophilic sulfate-reducing and dissimilatory Fe(III)-reducing bacterium isolated from compost.</title>
        <authorList>
            <person name="Yang G."/>
            <person name="Guo J."/>
            <person name="Zhuang L."/>
            <person name="Yuan Y."/>
            <person name="Zhou S."/>
        </authorList>
    </citation>
    <scope>NUCLEOTIDE SEQUENCE [LARGE SCALE GENOMIC DNA]</scope>
    <source>
        <strain evidence="3 4">GSS09</strain>
    </source>
</reference>
<dbReference type="STRING" id="1833852.B0537_07320"/>
<feature type="transmembrane region" description="Helical" evidence="1">
    <location>
        <begin position="141"/>
        <end position="157"/>
    </location>
</feature>
<feature type="transmembrane region" description="Helical" evidence="1">
    <location>
        <begin position="31"/>
        <end position="54"/>
    </location>
</feature>
<accession>A0A1S6IVW5</accession>
<dbReference type="Proteomes" id="UP000189464">
    <property type="component" value="Chromosome"/>
</dbReference>
<evidence type="ECO:0000256" key="1">
    <source>
        <dbReference type="SAM" id="Phobius"/>
    </source>
</evidence>
<sequence>MQHSRIRNGHILITIALAVVFWYITFSAKLFNFWLSMGVAATTLAILAIIWGGFPYHREQLNLRCIVIGVGSALLLYLIFFVGNYLSQLMFNFAQPQISSIYQIRSQAEAIVITLVLLFITSPGEEIFWRNFLQRWSMQRFGGFIGWLMAAGIYAGVHIASGNFMLTMAALTAGLFWGYIYWKERNTLMVTISHAIWTTSIFVFYPLM</sequence>
<dbReference type="GO" id="GO:0004175">
    <property type="term" value="F:endopeptidase activity"/>
    <property type="evidence" value="ECO:0007669"/>
    <property type="project" value="UniProtKB-ARBA"/>
</dbReference>
<dbReference type="GO" id="GO:0080120">
    <property type="term" value="P:CAAX-box protein maturation"/>
    <property type="evidence" value="ECO:0007669"/>
    <property type="project" value="UniProtKB-ARBA"/>
</dbReference>
<dbReference type="KEGG" id="dfg:B0537_07320"/>
<keyword evidence="1" id="KW-0472">Membrane</keyword>
<dbReference type="Pfam" id="PF02517">
    <property type="entry name" value="Rce1-like"/>
    <property type="match status" value="1"/>
</dbReference>
<keyword evidence="1" id="KW-1133">Transmembrane helix</keyword>
<keyword evidence="1" id="KW-0812">Transmembrane</keyword>
<proteinExistence type="predicted"/>